<dbReference type="PANTHER" id="PTHR32387">
    <property type="entry name" value="WU:FJ29H11"/>
    <property type="match status" value="1"/>
</dbReference>
<evidence type="ECO:0000259" key="2">
    <source>
        <dbReference type="Pfam" id="PF13020"/>
    </source>
</evidence>
<feature type="compositionally biased region" description="Basic and acidic residues" evidence="1">
    <location>
        <begin position="2638"/>
        <end position="2656"/>
    </location>
</feature>
<dbReference type="Pfam" id="PF13020">
    <property type="entry name" value="NOV_C"/>
    <property type="match status" value="1"/>
</dbReference>
<dbReference type="OrthoDB" id="1262810at2759"/>
<feature type="compositionally biased region" description="Basic and acidic residues" evidence="1">
    <location>
        <begin position="2577"/>
        <end position="2586"/>
    </location>
</feature>
<dbReference type="Pfam" id="PF25794">
    <property type="entry name" value="SACS"/>
    <property type="match status" value="1"/>
</dbReference>
<dbReference type="InterPro" id="IPR036890">
    <property type="entry name" value="HATPase_C_sf"/>
</dbReference>
<feature type="compositionally biased region" description="Basic and acidic residues" evidence="1">
    <location>
        <begin position="242"/>
        <end position="254"/>
    </location>
</feature>
<feature type="region of interest" description="Disordered" evidence="1">
    <location>
        <begin position="153"/>
        <end position="269"/>
    </location>
</feature>
<organism evidence="4 5">
    <name type="scientific">Mytilus coruscus</name>
    <name type="common">Sea mussel</name>
    <dbReference type="NCBI Taxonomy" id="42192"/>
    <lineage>
        <taxon>Eukaryota</taxon>
        <taxon>Metazoa</taxon>
        <taxon>Spiralia</taxon>
        <taxon>Lophotrochozoa</taxon>
        <taxon>Mollusca</taxon>
        <taxon>Bivalvia</taxon>
        <taxon>Autobranchia</taxon>
        <taxon>Pteriomorphia</taxon>
        <taxon>Mytilida</taxon>
        <taxon>Mytiloidea</taxon>
        <taxon>Mytilidae</taxon>
        <taxon>Mytilinae</taxon>
        <taxon>Mytilus</taxon>
    </lineage>
</organism>
<evidence type="ECO:0000259" key="3">
    <source>
        <dbReference type="Pfam" id="PF25794"/>
    </source>
</evidence>
<sequence length="2889" mass="331444">MIYGFFKKVAIYSPQTMPGVPPETEQKRKALKKDLHKLLVEFPNGILKENVWTRLSSRSKLKLTNSEFRVGSMDDIFKLFKDIVHEVNRGGWIYIRLNQHSLPEAINPLHQIGGRYTAPQNLRAPISLQQPFSMPAPLKQPVNMKPIKLDEGAWPVLGTSAPPKTSKQQEAKSTNESSLKSGHAYLINTQPSQGLSHPHSVNKKQRSHIEYENDDDDDDDDDYDTESVETASDYQSSENDNSTDRRSSQHHDTSKPFQSLRSNQHHDTSKPFQSLIYNRSNQHSDASTPFQSLSNTASPLDAKKFKDKEMNIRPFRMAANSKGNPSIKQLETCAQECIELLAESNNYVSQERIQTLLLQRLGIPRLASVGLRKIDELSCVREHNRAIAKVNAYVQAFLKVRSICTLHELKYCLRECEPEKADFNKLNLGPVQRLPIIYEHFKFPTDMEEIPAITTVDILEHLRNYLTQNMKWSEKVDLTQFMEYLVPQYEADNAYQLGIRISSVALAIQVLKMAQRHASENRRNVIETFKGHLHDDIEKAFQKFRMTVIHTASDGTWEVRNRYLTLHPEVAIQEIFEKFKFLMLMEEPSTRLQIKMHQKIESSILNFLQILRTDVNASALFHLAICVSHSVLQEAAMKRLLPKEEDEKTEQDGEERVKPLKGDIINLLKSYLKRCLQRGSLNLSLLDKIEEKIAEECNFPSFAEIGYGRFLHFTLQETKELLEEYGGTSLGSGSGSSDSESGFKPCNGDILSFIHQCTQCGKVSEEDIDAALCNQFNVKETRHLGYGKITNLMTASKKPGQHQYQEHSLVFEVAMGTDVRIKTESKIGMLGHQTKEAALACLHNCPLLEDMEIWSHWSLVFEPELGKLKDFIQKYGGSNTIPVDGGKRSFTYHIIAMETSPGVLLKLTSQTSTELFEEALLQKNPRNVCGQLMSLIVSNKGMKNIPMALITNQMKSQLFTMHAVDTNESLPGAPPSDNHTDEAVQFVLQCLVILPVKTCVSLANQIFLEPLGQVVGSSKSKFLLLSACQTADNTNRLQELGCMLGVGEWTSQIQQKCQIMMTDVEIVPEEEAEMIVLDNNEVEEDEEEFETASVSSELSEILLEGDIVEENDKSTDKASLTGDEVSEFISETQTPKTKEKEDSADEINDLKDMEIKKDEEIQSELFANACEKVVNTIRREEFGIGIELNEDGQRLKIVQDERLGRSLDRLSKDLYSKDTHFVLELIQNADDNDYPEFLARNGQMASVKFVMQVDGVTVLNNESGFLEKNIRALCDVGRSTKGKHKFGYIGQKGIGFKSVFRVTDRPEVHSNGYHICFDVQSGPMGYILPHWIDDELDAYESWTTKIVLPLKEEMKIHMRSLAARFNDIHPSLLLFLHRLREITIDNKVENSSQVMRRSDLGNGVIEIEHNNGKDRWLVVKKMLDASKISLQAKSGVEVESTEISLAFPLSDQCVLSKVMPPKQPVFAFLPLRSYGFRFIIQADFDVPSSREDVDCDSAWNQWIRNEIHKLFLEALEVFKNHKEFTGMKALINFLQFVPVEGEILDFFRPVSTQILKQLRAKPCLPTQPYNGGDVLWKLPTQVVTVKDSLVHEVVTPEFLQKHLDLFYLHREVADMLNPTLIQCLGIESLTVHHLIQIGKAITMSPINEDDFYTRIYVIAKWLACVYRSLDEFHDNQEIYSELKKMKIIPLASQVYISLEDNTIFFPLSLEEMARSQKYRDPISYLQEDMKTIHPLFLAAPDNEVNSQVQKMLVKLDVCQLTPHDVINHHILPVLKSDMWKDKNRETLISYLVYIKEQTEKNNSLVNMDELANIAIVMTNQGEKNPKRDNVHFTPVYGNKYNLMQTFPGYDWCLLDSVYMQDLGSNTEKQKWHKFFCRLGITDFITVRPVQVELDSESVKESAWSSIEQLYPEDFSQGCVIEDYSCVEIRDLLKSNKCSQSYKQQMESLCEYLDQVWDTQFVRYTKTKLVRKDNKHERDVESSFCIWLKTCDWLPAIEVKAEVGNNGAIKYSEEVCCKKPSTLYYPFENIVKLLHYTVTYAYGPFNTDNSSFAKFLGLKFDVSLEDLISNLKKWGQRSDGGIPALFATSQSHIEYLYNYLGDNLNKKQIQDLLDKKAVIFVPVKTKSYDRGDPKKQRFTVNVAGQMLNRQEVWWEDKTELFQKHQDILTEIHADIGKKKILSRFMNYSKSHSLKEFFMTGKIQTCPDVGEYSELLVHVASSQSRVETETLHDVMKILSIIGDLMYIDENDLEIETKKMLYEIQKKKMLSHFKGQIIIPTKRKTWTSLEKNPLIADNNEYEHIFKDDDNVHFVLMEENEHRRGQHNVRASVRESYHINPDAMMRVLRMCEIEHLSEVVDEQIIPSGYNLSPRLQNYMIKCVPLVQLFLFNNHRNIYQSLIDEGMVDTLSRLNCIETDKLEVKYWFKNDPDIFKLKEENCKLKKEEFFFQKRREESYNFVDINKAIAKVFSNNDRVCFNDLRDLLTEIHSCIFEKTNETLEDCLSKYSAINMDDTEVKWTVPPSMLPDIEPVVQQEDYVEEGDEEISGQEGLDSATTSEPAVMRAWPPMSDGKNHPKTKSTVDRDEQAESKVWPPPKAPDYMKTVKDLPSGVRVVKESQEGGQRTSDYTADTKAEIIKSGEEEHPAEDQHQEMSKEAIDQNKSVPPKSISDGGPAVAHHDDRPPSSHHDERPPLSHHDGKPHLNHHEQHDNHSASTLRNKVPVDAQTGLPVWVKELEYEEEELASGKTLKLPTVAMSDDKTPEIPEIPEIGQYGEQIVYNYLLNEKDKNPYISSVKWCNEEEEIGQPYDFTVGMKTEDEEFTVYIEVKSTLSDTKEIFEISYPQVKFAQDNRERFHVYRIFNSLNPDRVRLVRIQNLAQKINAKQVKLCLLI</sequence>
<dbReference type="EMBL" id="CACVKT020006832">
    <property type="protein sequence ID" value="CAC5403748.1"/>
    <property type="molecule type" value="Genomic_DNA"/>
</dbReference>
<gene>
    <name evidence="4" type="ORF">MCOR_37616</name>
</gene>
<dbReference type="InterPro" id="IPR024975">
    <property type="entry name" value="NOV_C"/>
</dbReference>
<feature type="region of interest" description="Disordered" evidence="1">
    <location>
        <begin position="281"/>
        <end position="305"/>
    </location>
</feature>
<evidence type="ECO:0000313" key="4">
    <source>
        <dbReference type="EMBL" id="CAC5403748.1"/>
    </source>
</evidence>
<feature type="domain" description="Protein NO VEIN C-terminal" evidence="2">
    <location>
        <begin position="2771"/>
        <end position="2862"/>
    </location>
</feature>
<feature type="domain" description="Sacsin/Nov" evidence="3">
    <location>
        <begin position="1215"/>
        <end position="1319"/>
    </location>
</feature>
<feature type="compositionally biased region" description="Polar residues" evidence="1">
    <location>
        <begin position="228"/>
        <end position="240"/>
    </location>
</feature>
<feature type="compositionally biased region" description="Acidic residues" evidence="1">
    <location>
        <begin position="212"/>
        <end position="227"/>
    </location>
</feature>
<dbReference type="SUPFAM" id="SSF55874">
    <property type="entry name" value="ATPase domain of HSP90 chaperone/DNA topoisomerase II/histidine kinase"/>
    <property type="match status" value="1"/>
</dbReference>
<feature type="region of interest" description="Disordered" evidence="1">
    <location>
        <begin position="1112"/>
        <end position="1143"/>
    </location>
</feature>
<name>A0A6J8D4U0_MYTCO</name>
<dbReference type="InterPro" id="IPR052957">
    <property type="entry name" value="Auxin_embryo_med"/>
</dbReference>
<feature type="compositionally biased region" description="Polar residues" evidence="1">
    <location>
        <begin position="162"/>
        <end position="180"/>
    </location>
</feature>
<feature type="region of interest" description="Disordered" evidence="1">
    <location>
        <begin position="2638"/>
        <end position="2719"/>
    </location>
</feature>
<dbReference type="NCBIfam" id="NF047352">
    <property type="entry name" value="P_loop_sacsin"/>
    <property type="match status" value="1"/>
</dbReference>
<protein>
    <submittedName>
        <fullName evidence="4">Uncharacterized protein</fullName>
    </submittedName>
</protein>
<feature type="region of interest" description="Disordered" evidence="1">
    <location>
        <begin position="2561"/>
        <end position="2601"/>
    </location>
</feature>
<feature type="compositionally biased region" description="Polar residues" evidence="1">
    <location>
        <begin position="281"/>
        <end position="298"/>
    </location>
</feature>
<proteinExistence type="predicted"/>
<dbReference type="Gene3D" id="3.30.565.10">
    <property type="entry name" value="Histidine kinase-like ATPase, C-terminal domain"/>
    <property type="match status" value="1"/>
</dbReference>
<dbReference type="Proteomes" id="UP000507470">
    <property type="component" value="Unassembled WGS sequence"/>
</dbReference>
<feature type="compositionally biased region" description="Basic and acidic residues" evidence="1">
    <location>
        <begin position="2674"/>
        <end position="2709"/>
    </location>
</feature>
<dbReference type="InterPro" id="IPR058210">
    <property type="entry name" value="SACS/Nov_dom"/>
</dbReference>
<accession>A0A6J8D4U0</accession>
<evidence type="ECO:0000256" key="1">
    <source>
        <dbReference type="SAM" id="MobiDB-lite"/>
    </source>
</evidence>
<keyword evidence="5" id="KW-1185">Reference proteome</keyword>
<dbReference type="PANTHER" id="PTHR32387:SF0">
    <property type="entry name" value="PROTEIN NO VEIN"/>
    <property type="match status" value="1"/>
</dbReference>
<reference evidence="4 5" key="1">
    <citation type="submission" date="2020-06" db="EMBL/GenBank/DDBJ databases">
        <authorList>
            <person name="Li R."/>
            <person name="Bekaert M."/>
        </authorList>
    </citation>
    <scope>NUCLEOTIDE SEQUENCE [LARGE SCALE GENOMIC DNA]</scope>
    <source>
        <strain evidence="5">wild</strain>
    </source>
</reference>
<evidence type="ECO:0000313" key="5">
    <source>
        <dbReference type="Proteomes" id="UP000507470"/>
    </source>
</evidence>